<gene>
    <name evidence="1" type="ORF">SCALOS_LOCUS10505</name>
</gene>
<feature type="non-terminal residue" evidence="1">
    <location>
        <position position="1"/>
    </location>
</feature>
<comment type="caution">
    <text evidence="1">The sequence shown here is derived from an EMBL/GenBank/DDBJ whole genome shotgun (WGS) entry which is preliminary data.</text>
</comment>
<name>A0ACA9PB93_9GLOM</name>
<evidence type="ECO:0000313" key="2">
    <source>
        <dbReference type="Proteomes" id="UP000789860"/>
    </source>
</evidence>
<sequence>SKAIRTLVENEAIKNYISLAIIAAIKEYAITKLDLTASVHNLNHKEVTNIKYKVCEPIEAHLIRNLNLKLDISETMSYLKTQ</sequence>
<protein>
    <submittedName>
        <fullName evidence="1">4114_t:CDS:1</fullName>
    </submittedName>
</protein>
<keyword evidence="2" id="KW-1185">Reference proteome</keyword>
<dbReference type="Proteomes" id="UP000789860">
    <property type="component" value="Unassembled WGS sequence"/>
</dbReference>
<organism evidence="1 2">
    <name type="scientific">Scutellospora calospora</name>
    <dbReference type="NCBI Taxonomy" id="85575"/>
    <lineage>
        <taxon>Eukaryota</taxon>
        <taxon>Fungi</taxon>
        <taxon>Fungi incertae sedis</taxon>
        <taxon>Mucoromycota</taxon>
        <taxon>Glomeromycotina</taxon>
        <taxon>Glomeromycetes</taxon>
        <taxon>Diversisporales</taxon>
        <taxon>Gigasporaceae</taxon>
        <taxon>Scutellospora</taxon>
    </lineage>
</organism>
<reference evidence="1" key="1">
    <citation type="submission" date="2021-06" db="EMBL/GenBank/DDBJ databases">
        <authorList>
            <person name="Kallberg Y."/>
            <person name="Tangrot J."/>
            <person name="Rosling A."/>
        </authorList>
    </citation>
    <scope>NUCLEOTIDE SEQUENCE</scope>
    <source>
        <strain evidence="1">AU212A</strain>
    </source>
</reference>
<dbReference type="EMBL" id="CAJVPM010039597">
    <property type="protein sequence ID" value="CAG8701298.1"/>
    <property type="molecule type" value="Genomic_DNA"/>
</dbReference>
<accession>A0ACA9PB93</accession>
<evidence type="ECO:0000313" key="1">
    <source>
        <dbReference type="EMBL" id="CAG8701298.1"/>
    </source>
</evidence>
<proteinExistence type="predicted"/>